<keyword evidence="3" id="KW-0274">FAD</keyword>
<keyword evidence="4" id="KW-0560">Oxidoreductase</keyword>
<keyword evidence="2" id="KW-0285">Flavoprotein</keyword>
<dbReference type="Pfam" id="PF00743">
    <property type="entry name" value="FMO-like"/>
    <property type="match status" value="1"/>
</dbReference>
<dbReference type="OrthoDB" id="74360at2759"/>
<protein>
    <submittedName>
        <fullName evidence="6">FAD/NAD(P)-binding domain-containing protein</fullName>
    </submittedName>
</protein>
<dbReference type="GO" id="GO:0004499">
    <property type="term" value="F:N,N-dimethylaniline monooxygenase activity"/>
    <property type="evidence" value="ECO:0007669"/>
    <property type="project" value="InterPro"/>
</dbReference>
<evidence type="ECO:0000313" key="6">
    <source>
        <dbReference type="EMBL" id="KAF2250102.1"/>
    </source>
</evidence>
<sequence length="574" mass="65470">MAPNLNSPSSNGKWDYSTPGSGGYNIPDIIYNVRRYSPIQKYCQNVEHVIYEKNADIGGTWLENRYPNCACDVPSHAYTLNFALNPDWPRYFSYATDIHEYLGKVCDVFGLRKYMTFNTEVIRAEWQDDVGKWKVTLQHKTSSGETKELEEDFKWPDIPGMNKFKGRIAHTASWPDDYQKEQWKNDCVAVIGSGASSIQTVPGMQPYVKHLDVFVRTGVWFVSMANNAGQNKIYTEEEKAAFPNNPKNLVAHAKDMETQVNGLWGVFYTGSEKQKGAQEMFKARMKEFIKDERLLEGFTPKFEVGCRRVTPGDPYMEAIQKDNVDVHFTAVGEITENGVIGQDGIERQVDTIVCATGFDVTYRPRFPVIGKNGVDLSDKWRGAPESYLGLACPDMPNWLMFIGPTWPVENGSVAGPLLSVSEYAIQIIKKMQRDHIKSWVPRQDMTDLFNEHAQEWIKHTVWKDDCRAWYRNNDTGRVNAIWCGSSLQYCQVIETPRYEDLHIEYMHKNPWAHLGMGYTMADVTEGADVSPYLQVENIDPKWLQAIGYKGPVEEVEEVRNEKEKTGTSGSSTRL</sequence>
<dbReference type="InterPro" id="IPR036188">
    <property type="entry name" value="FAD/NAD-bd_sf"/>
</dbReference>
<dbReference type="Proteomes" id="UP000800094">
    <property type="component" value="Unassembled WGS sequence"/>
</dbReference>
<evidence type="ECO:0000256" key="5">
    <source>
        <dbReference type="SAM" id="MobiDB-lite"/>
    </source>
</evidence>
<accession>A0A6A6IJQ0</accession>
<dbReference type="PANTHER" id="PTHR42877:SF1">
    <property type="entry name" value="FAD-BINDING MONOOXYGENASE STCW"/>
    <property type="match status" value="1"/>
</dbReference>
<name>A0A6A6IJQ0_9PLEO</name>
<keyword evidence="7" id="KW-1185">Reference proteome</keyword>
<reference evidence="6" key="1">
    <citation type="journal article" date="2020" name="Stud. Mycol.">
        <title>101 Dothideomycetes genomes: a test case for predicting lifestyles and emergence of pathogens.</title>
        <authorList>
            <person name="Haridas S."/>
            <person name="Albert R."/>
            <person name="Binder M."/>
            <person name="Bloem J."/>
            <person name="Labutti K."/>
            <person name="Salamov A."/>
            <person name="Andreopoulos B."/>
            <person name="Baker S."/>
            <person name="Barry K."/>
            <person name="Bills G."/>
            <person name="Bluhm B."/>
            <person name="Cannon C."/>
            <person name="Castanera R."/>
            <person name="Culley D."/>
            <person name="Daum C."/>
            <person name="Ezra D."/>
            <person name="Gonzalez J."/>
            <person name="Henrissat B."/>
            <person name="Kuo A."/>
            <person name="Liang C."/>
            <person name="Lipzen A."/>
            <person name="Lutzoni F."/>
            <person name="Magnuson J."/>
            <person name="Mondo S."/>
            <person name="Nolan M."/>
            <person name="Ohm R."/>
            <person name="Pangilinan J."/>
            <person name="Park H.-J."/>
            <person name="Ramirez L."/>
            <person name="Alfaro M."/>
            <person name="Sun H."/>
            <person name="Tritt A."/>
            <person name="Yoshinaga Y."/>
            <person name="Zwiers L.-H."/>
            <person name="Turgeon B."/>
            <person name="Goodwin S."/>
            <person name="Spatafora J."/>
            <person name="Crous P."/>
            <person name="Grigoriev I."/>
        </authorList>
    </citation>
    <scope>NUCLEOTIDE SEQUENCE</scope>
    <source>
        <strain evidence="6">CBS 122368</strain>
    </source>
</reference>
<evidence type="ECO:0000256" key="1">
    <source>
        <dbReference type="ARBA" id="ARBA00010139"/>
    </source>
</evidence>
<dbReference type="RefSeq" id="XP_033685106.1">
    <property type="nucleotide sequence ID" value="XM_033831531.1"/>
</dbReference>
<evidence type="ECO:0000256" key="2">
    <source>
        <dbReference type="ARBA" id="ARBA00022630"/>
    </source>
</evidence>
<dbReference type="SUPFAM" id="SSF51905">
    <property type="entry name" value="FAD/NAD(P)-binding domain"/>
    <property type="match status" value="3"/>
</dbReference>
<evidence type="ECO:0000313" key="7">
    <source>
        <dbReference type="Proteomes" id="UP000800094"/>
    </source>
</evidence>
<feature type="region of interest" description="Disordered" evidence="5">
    <location>
        <begin position="555"/>
        <end position="574"/>
    </location>
</feature>
<evidence type="ECO:0000256" key="4">
    <source>
        <dbReference type="ARBA" id="ARBA00023002"/>
    </source>
</evidence>
<dbReference type="InterPro" id="IPR051209">
    <property type="entry name" value="FAD-bind_Monooxygenase_sf"/>
</dbReference>
<dbReference type="GO" id="GO:0050660">
    <property type="term" value="F:flavin adenine dinucleotide binding"/>
    <property type="evidence" value="ECO:0007669"/>
    <property type="project" value="InterPro"/>
</dbReference>
<dbReference type="EMBL" id="ML987194">
    <property type="protein sequence ID" value="KAF2250102.1"/>
    <property type="molecule type" value="Genomic_DNA"/>
</dbReference>
<dbReference type="GeneID" id="54584861"/>
<dbReference type="GO" id="GO:0050661">
    <property type="term" value="F:NADP binding"/>
    <property type="evidence" value="ECO:0007669"/>
    <property type="project" value="InterPro"/>
</dbReference>
<dbReference type="PANTHER" id="PTHR42877">
    <property type="entry name" value="L-ORNITHINE N(5)-MONOOXYGENASE-RELATED"/>
    <property type="match status" value="1"/>
</dbReference>
<organism evidence="6 7">
    <name type="scientific">Trematosphaeria pertusa</name>
    <dbReference type="NCBI Taxonomy" id="390896"/>
    <lineage>
        <taxon>Eukaryota</taxon>
        <taxon>Fungi</taxon>
        <taxon>Dikarya</taxon>
        <taxon>Ascomycota</taxon>
        <taxon>Pezizomycotina</taxon>
        <taxon>Dothideomycetes</taxon>
        <taxon>Pleosporomycetidae</taxon>
        <taxon>Pleosporales</taxon>
        <taxon>Massarineae</taxon>
        <taxon>Trematosphaeriaceae</taxon>
        <taxon>Trematosphaeria</taxon>
    </lineage>
</organism>
<dbReference type="Gene3D" id="3.50.50.60">
    <property type="entry name" value="FAD/NAD(P)-binding domain"/>
    <property type="match status" value="3"/>
</dbReference>
<comment type="similarity">
    <text evidence="1">Belongs to the FAD-binding monooxygenase family.</text>
</comment>
<dbReference type="InterPro" id="IPR020946">
    <property type="entry name" value="Flavin_mOase-like"/>
</dbReference>
<proteinExistence type="inferred from homology"/>
<evidence type="ECO:0000256" key="3">
    <source>
        <dbReference type="ARBA" id="ARBA00022827"/>
    </source>
</evidence>
<dbReference type="AlphaFoldDB" id="A0A6A6IJQ0"/>
<gene>
    <name evidence="6" type="ORF">BU26DRAFT_540020</name>
</gene>